<feature type="region of interest" description="Disordered" evidence="1">
    <location>
        <begin position="358"/>
        <end position="377"/>
    </location>
</feature>
<keyword evidence="4" id="KW-1185">Reference proteome</keyword>
<dbReference type="OrthoDB" id="7697912at2759"/>
<evidence type="ECO:0000256" key="1">
    <source>
        <dbReference type="SAM" id="MobiDB-lite"/>
    </source>
</evidence>
<feature type="chain" id="PRO_5040409405" evidence="2">
    <location>
        <begin position="19"/>
        <end position="460"/>
    </location>
</feature>
<organism evidence="3 4">
    <name type="scientific">Chrysodeixis includens</name>
    <name type="common">Soybean looper</name>
    <name type="synonym">Pseudoplusia includens</name>
    <dbReference type="NCBI Taxonomy" id="689277"/>
    <lineage>
        <taxon>Eukaryota</taxon>
        <taxon>Metazoa</taxon>
        <taxon>Ecdysozoa</taxon>
        <taxon>Arthropoda</taxon>
        <taxon>Hexapoda</taxon>
        <taxon>Insecta</taxon>
        <taxon>Pterygota</taxon>
        <taxon>Neoptera</taxon>
        <taxon>Endopterygota</taxon>
        <taxon>Lepidoptera</taxon>
        <taxon>Glossata</taxon>
        <taxon>Ditrysia</taxon>
        <taxon>Noctuoidea</taxon>
        <taxon>Noctuidae</taxon>
        <taxon>Plusiinae</taxon>
        <taxon>Chrysodeixis</taxon>
    </lineage>
</organism>
<evidence type="ECO:0000313" key="3">
    <source>
        <dbReference type="EMBL" id="CAH0587007.1"/>
    </source>
</evidence>
<keyword evidence="2" id="KW-0732">Signal</keyword>
<proteinExistence type="predicted"/>
<evidence type="ECO:0000256" key="2">
    <source>
        <dbReference type="SAM" id="SignalP"/>
    </source>
</evidence>
<name>A0A9P0BSN4_CHRIL</name>
<evidence type="ECO:0000313" key="4">
    <source>
        <dbReference type="Proteomes" id="UP001154114"/>
    </source>
</evidence>
<sequence length="460" mass="47079">MEQSTLIIFAVLVVQAYSAPQFITFTDGVLGVNFAGYHAGVGIGGQGGSGKAGGGLFAEAGTPFGPAARAGLGGAVDGQSSSGGLFAGATAGGGVKSEASLGGAVSSGKAVGGGYATAQAGPHSATAVLDGEKESSGGADFSFVAHKSVGTVIEPAKEHKKVHGDVNIDAYNEIAPVANADVEAHADAGFNVNANANAQAQPAVFVKEVNVPTEVIVRKHKPHRHHAHKTVYVGGYVGAGGNVGAPVVKVQPIEKRVDVGVESGANFNVEHEAPKVTYNKEVVVTHNRPSTFFQDIFNIPISTLKAVSGFLTNTAGNTNISIQKSGSVKTGGYSGYSGHSDIFGNAGFTGNAGFSESDLISSKHDQPSSSASSEAQISVQTPSASKIIDDIFAIPINTLSAVNKFLENNVSGRKRVQASVETDGEPTRVRLGPHARRRANKHVVIVQEAPTTKTESKEDS</sequence>
<gene>
    <name evidence="3" type="ORF">CINC_LOCUS3490</name>
</gene>
<reference evidence="3" key="1">
    <citation type="submission" date="2021-12" db="EMBL/GenBank/DDBJ databases">
        <authorList>
            <person name="King R."/>
        </authorList>
    </citation>
    <scope>NUCLEOTIDE SEQUENCE</scope>
</reference>
<feature type="signal peptide" evidence="2">
    <location>
        <begin position="1"/>
        <end position="18"/>
    </location>
</feature>
<dbReference type="EMBL" id="LR824018">
    <property type="protein sequence ID" value="CAH0587007.1"/>
    <property type="molecule type" value="Genomic_DNA"/>
</dbReference>
<dbReference type="AlphaFoldDB" id="A0A9P0BSN4"/>
<dbReference type="Proteomes" id="UP001154114">
    <property type="component" value="Chromosome 15"/>
</dbReference>
<protein>
    <submittedName>
        <fullName evidence="3">Uncharacterized protein</fullName>
    </submittedName>
</protein>
<accession>A0A9P0BSN4</accession>